<protein>
    <submittedName>
        <fullName evidence="2">DUF2332 domain-containing protein</fullName>
    </submittedName>
</protein>
<comment type="caution">
    <text evidence="2">The sequence shown here is derived from an EMBL/GenBank/DDBJ whole genome shotgun (WGS) entry which is preliminary data.</text>
</comment>
<accession>A0A4Q9KNW0</accession>
<dbReference type="InterPro" id="IPR011200">
    <property type="entry name" value="UCP012608"/>
</dbReference>
<dbReference type="AlphaFoldDB" id="A0A4Q9KNW0"/>
<dbReference type="Pfam" id="PF10094">
    <property type="entry name" value="DUF2332"/>
    <property type="match status" value="2"/>
</dbReference>
<keyword evidence="3" id="KW-1185">Reference proteome</keyword>
<feature type="compositionally biased region" description="Polar residues" evidence="1">
    <location>
        <begin position="175"/>
        <end position="191"/>
    </location>
</feature>
<reference evidence="2 3" key="1">
    <citation type="submission" date="2019-01" db="EMBL/GenBank/DDBJ databases">
        <title>Lactibacter flavus gen. nov., sp. nov., a novel bacterium of the family Propionibacteriaceae isolated from raw milk and dairy products.</title>
        <authorList>
            <person name="Huptas C."/>
            <person name="Wenning M."/>
            <person name="Breitenwieser F."/>
            <person name="Doll E."/>
            <person name="Von Neubeck M."/>
            <person name="Busse H.-J."/>
            <person name="Scherer S."/>
        </authorList>
    </citation>
    <scope>NUCLEOTIDE SEQUENCE [LARGE SCALE GENOMIC DNA]</scope>
    <source>
        <strain evidence="3">DSM 22130 / JCM 15804 / WR061</strain>
    </source>
</reference>
<evidence type="ECO:0000313" key="2">
    <source>
        <dbReference type="EMBL" id="TBT96262.1"/>
    </source>
</evidence>
<evidence type="ECO:0000256" key="1">
    <source>
        <dbReference type="SAM" id="MobiDB-lite"/>
    </source>
</evidence>
<evidence type="ECO:0000313" key="3">
    <source>
        <dbReference type="Proteomes" id="UP000291933"/>
    </source>
</evidence>
<dbReference type="OrthoDB" id="8899077at2"/>
<feature type="region of interest" description="Disordered" evidence="1">
    <location>
        <begin position="167"/>
        <end position="194"/>
    </location>
</feature>
<organism evidence="2 3">
    <name type="scientific">Propioniciclava tarda</name>
    <dbReference type="NCBI Taxonomy" id="433330"/>
    <lineage>
        <taxon>Bacteria</taxon>
        <taxon>Bacillati</taxon>
        <taxon>Actinomycetota</taxon>
        <taxon>Actinomycetes</taxon>
        <taxon>Propionibacteriales</taxon>
        <taxon>Propionibacteriaceae</taxon>
        <taxon>Propioniciclava</taxon>
    </lineage>
</organism>
<name>A0A4Q9KNW0_PROTD</name>
<proteinExistence type="predicted"/>
<dbReference type="Proteomes" id="UP000291933">
    <property type="component" value="Unassembled WGS sequence"/>
</dbReference>
<gene>
    <name evidence="2" type="ORF">ET996_00920</name>
</gene>
<dbReference type="EMBL" id="SDMR01000001">
    <property type="protein sequence ID" value="TBT96262.1"/>
    <property type="molecule type" value="Genomic_DNA"/>
</dbReference>
<sequence length="432" mass="46784">MRRRQMRTVHAFERQPIDELYRWFASEAEPTSPIWGRLCRWIAEHPEVSDRLDRLPGVKRQPNVFLAALKYWGGPLEPGPEFVDWVEAQWPELESLILSRATQTNEPGRCAVLAPVLASLPQPITLLEIGSSAGLCLLPDRYRYRYASSPSSVDAEATHGPAIAGAHRELGRRPPSTNSQQSAQAGQTTGLYTELPLRETNGEMRLTGSNRQVELQGLGGAVGLQGPDRQVRLQGPAGEVGLPGLDRVVQPAAASEDAPVLDCRVTGTPPGDPSDLVIAARRGLDLSPLNPADADDARWLRALVWPGEDAREARLAACLALAAADPPPVLVGDLRHRLDALLAGVAPGTTPVLQHSAVLSYLPRADRDAFERAVTASGIHWLSYEGPSVVTSVKAKLTDRDRWEKTPNFVVALDGAPIARASAHGGWVHWSS</sequence>